<evidence type="ECO:0000313" key="2">
    <source>
        <dbReference type="Proteomes" id="UP001054837"/>
    </source>
</evidence>
<reference evidence="1 2" key="1">
    <citation type="submission" date="2021-06" db="EMBL/GenBank/DDBJ databases">
        <title>Caerostris darwini draft genome.</title>
        <authorList>
            <person name="Kono N."/>
            <person name="Arakawa K."/>
        </authorList>
    </citation>
    <scope>NUCLEOTIDE SEQUENCE [LARGE SCALE GENOMIC DNA]</scope>
</reference>
<keyword evidence="2" id="KW-1185">Reference proteome</keyword>
<name>A0AAV4PUH1_9ARAC</name>
<accession>A0AAV4PUH1</accession>
<comment type="caution">
    <text evidence="1">The sequence shown here is derived from an EMBL/GenBank/DDBJ whole genome shotgun (WGS) entry which is preliminary data.</text>
</comment>
<dbReference type="AlphaFoldDB" id="A0AAV4PUH1"/>
<proteinExistence type="predicted"/>
<protein>
    <submittedName>
        <fullName evidence="1">Uncharacterized protein</fullName>
    </submittedName>
</protein>
<dbReference type="EMBL" id="BPLQ01003312">
    <property type="protein sequence ID" value="GIX99575.1"/>
    <property type="molecule type" value="Genomic_DNA"/>
</dbReference>
<dbReference type="Proteomes" id="UP001054837">
    <property type="component" value="Unassembled WGS sequence"/>
</dbReference>
<evidence type="ECO:0000313" key="1">
    <source>
        <dbReference type="EMBL" id="GIX99575.1"/>
    </source>
</evidence>
<sequence>MSSCDIETKDPLFSNKLLIIMLINHYNLKEAPKPPPLRDIFPLLQLKKENCTEVFHARLSRCAGKKRVKGLYKRSDEARERSDDVVFVEARLITKAHLSVIPLRWVRSPIGSRPENTLAFGSPSSFLPRL</sequence>
<organism evidence="1 2">
    <name type="scientific">Caerostris darwini</name>
    <dbReference type="NCBI Taxonomy" id="1538125"/>
    <lineage>
        <taxon>Eukaryota</taxon>
        <taxon>Metazoa</taxon>
        <taxon>Ecdysozoa</taxon>
        <taxon>Arthropoda</taxon>
        <taxon>Chelicerata</taxon>
        <taxon>Arachnida</taxon>
        <taxon>Araneae</taxon>
        <taxon>Araneomorphae</taxon>
        <taxon>Entelegynae</taxon>
        <taxon>Araneoidea</taxon>
        <taxon>Araneidae</taxon>
        <taxon>Caerostris</taxon>
    </lineage>
</organism>
<gene>
    <name evidence="1" type="ORF">CDAR_96161</name>
</gene>